<dbReference type="InterPro" id="IPR008334">
    <property type="entry name" value="5'-Nucleotdase_C"/>
</dbReference>
<dbReference type="InterPro" id="IPR004843">
    <property type="entry name" value="Calcineurin-like_PHP"/>
</dbReference>
<dbReference type="SUPFAM" id="SSF56300">
    <property type="entry name" value="Metallo-dependent phosphatases"/>
    <property type="match status" value="1"/>
</dbReference>
<dbReference type="RefSeq" id="WP_341397931.1">
    <property type="nucleotide sequence ID" value="NZ_JBBUTI010000003.1"/>
</dbReference>
<dbReference type="Proteomes" id="UP001379945">
    <property type="component" value="Unassembled WGS sequence"/>
</dbReference>
<evidence type="ECO:0000313" key="5">
    <source>
        <dbReference type="EMBL" id="MEK8045646.1"/>
    </source>
</evidence>
<name>A0ABU9C3Y6_9BURK</name>
<accession>A0ABU9C3Y6</accession>
<dbReference type="SUPFAM" id="SSF55816">
    <property type="entry name" value="5'-nucleotidase (syn. UDP-sugar hydrolase), C-terminal domain"/>
    <property type="match status" value="1"/>
</dbReference>
<dbReference type="PRINTS" id="PR01607">
    <property type="entry name" value="APYRASEFAMLY"/>
</dbReference>
<keyword evidence="6" id="KW-1185">Reference proteome</keyword>
<sequence length="601" mass="62411">MLTLKAALAGFALLGGLGSLGVGAATAAPVPLRVMAFNDFHGHLEAADLRLDLPDPANPGQWLRAPSGGAAALAGLVRELRADSPNHLLLSGGDLFGGSPLISSLFRHESTVAVMNRIGLDASVVGNHEFDAGWAELQRLINGGCAATQAGNPARSCANGLWGGAKFPLLGGNVVAEATGQIVLAPSVVRNVGGVRVGLIGAVTRTTPDIVMRSGIAGLRFDDEADAINRSAALLKAAGVHTLIALVHEGGEIGQASQRGDWNDGSCPKARGAIFEINRRLSPDIDLLLTGHTHQGYRCEMDGRLVMQATAYGRGLSVIDLVLDSDTGRVQRSQTRGLNVPVLNERTDPALRRQLAAGLPAPLARALLNAQPDAQVAAEVAAMAQAVAPLANQPVGRITADFKRGGTGNGGPVDNAAGRLVADAQLAATRSPATGGAQLALMNQGGVRSDLECTAADKASGTPCTISYGQVITMQPFGNALVTMTLSGAQLQRVLESQQRANPQAPAILHPSAGLTYEWHASAEAGQHVRQLMLNGQPVLPEQRLRVTVNNFIADGGDGFTLLREGTERLTGPLDAEALVQFLGGSQPVQPDTQARVRWLP</sequence>
<evidence type="ECO:0000313" key="6">
    <source>
        <dbReference type="Proteomes" id="UP001379945"/>
    </source>
</evidence>
<dbReference type="InterPro" id="IPR036907">
    <property type="entry name" value="5'-Nucleotdase_C_sf"/>
</dbReference>
<protein>
    <submittedName>
        <fullName evidence="5">Bifunctional metallophosphatase/5'-nucleotidase</fullName>
    </submittedName>
</protein>
<dbReference type="Pfam" id="PF00149">
    <property type="entry name" value="Metallophos"/>
    <property type="match status" value="1"/>
</dbReference>
<feature type="chain" id="PRO_5044979377" evidence="2">
    <location>
        <begin position="25"/>
        <end position="601"/>
    </location>
</feature>
<comment type="caution">
    <text evidence="5">The sequence shown here is derived from an EMBL/GenBank/DDBJ whole genome shotgun (WGS) entry which is preliminary data.</text>
</comment>
<dbReference type="Pfam" id="PF02872">
    <property type="entry name" value="5_nucleotid_C"/>
    <property type="match status" value="1"/>
</dbReference>
<keyword evidence="1 2" id="KW-0732">Signal</keyword>
<evidence type="ECO:0000259" key="3">
    <source>
        <dbReference type="Pfam" id="PF00149"/>
    </source>
</evidence>
<dbReference type="PANTHER" id="PTHR11575">
    <property type="entry name" value="5'-NUCLEOTIDASE-RELATED"/>
    <property type="match status" value="1"/>
</dbReference>
<dbReference type="PANTHER" id="PTHR11575:SF24">
    <property type="entry name" value="5'-NUCLEOTIDASE"/>
    <property type="match status" value="1"/>
</dbReference>
<proteinExistence type="inferred from homology"/>
<evidence type="ECO:0000256" key="1">
    <source>
        <dbReference type="ARBA" id="ARBA00022729"/>
    </source>
</evidence>
<reference evidence="5 6" key="1">
    <citation type="submission" date="2024-04" db="EMBL/GenBank/DDBJ databases">
        <title>Novel species of the genus Ideonella isolated from streams.</title>
        <authorList>
            <person name="Lu H."/>
        </authorList>
    </citation>
    <scope>NUCLEOTIDE SEQUENCE [LARGE SCALE GENOMIC DNA]</scope>
    <source>
        <strain evidence="5 6">LYT19W</strain>
    </source>
</reference>
<evidence type="ECO:0000259" key="4">
    <source>
        <dbReference type="Pfam" id="PF02872"/>
    </source>
</evidence>
<organism evidence="5 6">
    <name type="scientific">Ideonella margarita</name>
    <dbReference type="NCBI Taxonomy" id="2984191"/>
    <lineage>
        <taxon>Bacteria</taxon>
        <taxon>Pseudomonadati</taxon>
        <taxon>Pseudomonadota</taxon>
        <taxon>Betaproteobacteria</taxon>
        <taxon>Burkholderiales</taxon>
        <taxon>Sphaerotilaceae</taxon>
        <taxon>Ideonella</taxon>
    </lineage>
</organism>
<evidence type="ECO:0000256" key="2">
    <source>
        <dbReference type="RuleBase" id="RU362119"/>
    </source>
</evidence>
<feature type="domain" description="Calcineurin-like phosphoesterase" evidence="3">
    <location>
        <begin position="32"/>
        <end position="295"/>
    </location>
</feature>
<feature type="signal peptide" evidence="2">
    <location>
        <begin position="1"/>
        <end position="24"/>
    </location>
</feature>
<dbReference type="Gene3D" id="3.60.21.10">
    <property type="match status" value="1"/>
</dbReference>
<keyword evidence="2" id="KW-0547">Nucleotide-binding</keyword>
<dbReference type="InterPro" id="IPR029052">
    <property type="entry name" value="Metallo-depent_PP-like"/>
</dbReference>
<dbReference type="EMBL" id="JBBUTI010000003">
    <property type="protein sequence ID" value="MEK8045646.1"/>
    <property type="molecule type" value="Genomic_DNA"/>
</dbReference>
<feature type="domain" description="5'-Nucleotidase C-terminal" evidence="4">
    <location>
        <begin position="414"/>
        <end position="563"/>
    </location>
</feature>
<keyword evidence="2" id="KW-0378">Hydrolase</keyword>
<comment type="similarity">
    <text evidence="2">Belongs to the 5'-nucleotidase family.</text>
</comment>
<gene>
    <name evidence="5" type="ORF">AACH00_04720</name>
</gene>
<dbReference type="Gene3D" id="3.90.780.10">
    <property type="entry name" value="5'-Nucleotidase, C-terminal domain"/>
    <property type="match status" value="1"/>
</dbReference>
<dbReference type="InterPro" id="IPR006179">
    <property type="entry name" value="5_nucleotidase/apyrase"/>
</dbReference>